<dbReference type="AlphaFoldDB" id="A0A1W1C6D7"/>
<dbReference type="PROSITE" id="PS51257">
    <property type="entry name" value="PROKAR_LIPOPROTEIN"/>
    <property type="match status" value="1"/>
</dbReference>
<organism evidence="1">
    <name type="scientific">hydrothermal vent metagenome</name>
    <dbReference type="NCBI Taxonomy" id="652676"/>
    <lineage>
        <taxon>unclassified sequences</taxon>
        <taxon>metagenomes</taxon>
        <taxon>ecological metagenomes</taxon>
    </lineage>
</organism>
<reference evidence="1" key="1">
    <citation type="submission" date="2016-10" db="EMBL/GenBank/DDBJ databases">
        <authorList>
            <person name="de Groot N.N."/>
        </authorList>
    </citation>
    <scope>NUCLEOTIDE SEQUENCE</scope>
</reference>
<name>A0A1W1C6D7_9ZZZZ</name>
<protein>
    <submittedName>
        <fullName evidence="1">Uncharacterized protein</fullName>
    </submittedName>
</protein>
<accession>A0A1W1C6D7</accession>
<proteinExistence type="predicted"/>
<dbReference type="EMBL" id="FPHM01000069">
    <property type="protein sequence ID" value="SFV61315.1"/>
    <property type="molecule type" value="Genomic_DNA"/>
</dbReference>
<gene>
    <name evidence="1" type="ORF">MNB_SV-13-2132</name>
</gene>
<sequence>MKNILLTVSAILLFIGCGDSSSNNTFEGAIQTSEVYTIFPGDRVIKDSESAIISIHHKDGEAESTIVLLEGNVTIIRKAE</sequence>
<evidence type="ECO:0000313" key="1">
    <source>
        <dbReference type="EMBL" id="SFV61315.1"/>
    </source>
</evidence>